<name>A0A1B1ALU2_9PROT</name>
<dbReference type="Pfam" id="PF02771">
    <property type="entry name" value="Acyl-CoA_dh_N"/>
    <property type="match status" value="1"/>
</dbReference>
<evidence type="ECO:0000256" key="5">
    <source>
        <dbReference type="ARBA" id="ARBA00023002"/>
    </source>
</evidence>
<dbReference type="OrthoDB" id="7328575at2"/>
<dbReference type="InterPro" id="IPR036250">
    <property type="entry name" value="AcylCo_DH-like_C"/>
</dbReference>
<dbReference type="InterPro" id="IPR046373">
    <property type="entry name" value="Acyl-CoA_Oxase/DH_mid-dom_sf"/>
</dbReference>
<evidence type="ECO:0000313" key="11">
    <source>
        <dbReference type="Proteomes" id="UP000092498"/>
    </source>
</evidence>
<dbReference type="Pfam" id="PF00441">
    <property type="entry name" value="Acyl-CoA_dh_1"/>
    <property type="match status" value="1"/>
</dbReference>
<protein>
    <submittedName>
        <fullName evidence="10">Pimeloyl-CoA dehydrogenase small subunit</fullName>
    </submittedName>
</protein>
<dbReference type="SUPFAM" id="SSF56645">
    <property type="entry name" value="Acyl-CoA dehydrogenase NM domain-like"/>
    <property type="match status" value="1"/>
</dbReference>
<dbReference type="InterPro" id="IPR006091">
    <property type="entry name" value="Acyl-CoA_Oxase/DH_mid-dom"/>
</dbReference>
<dbReference type="Gene3D" id="1.20.140.10">
    <property type="entry name" value="Butyryl-CoA Dehydrogenase, subunit A, domain 3"/>
    <property type="match status" value="1"/>
</dbReference>
<sequence>MNFDYTDEQNMLRDSIAKWAAGQYDFDKRREALKSDDAWKTNWATFAELGLLMAPLPEEYGGLGGGPIDINVVAEEFGKALVVEPYVPTVVIGAGALKYAGSAAQKEEHLNAIAGGERVIAFAQAEPKSRWTLHDVATTAKKDGAGYVLNGQKAVVIGGPQADTLLVSARTSGGQRDEKGVSLFLVPKNAKGVTTRDYPTMDDTRASEVYFENVSVGADALIGAADGALALIERIVDEANAAYCAEAVGCMRMMTESTREYAKTRKQFGKAIADFQVLQHRMVDMFMASEESYSMALRATIKLGESDVERAKAVSGAKVSIGKHSRFVGQAAVQIHGGMGVTDEMRVGHYFKRVTMIDSTFGNVDYHLRRFTALNQKNAA</sequence>
<evidence type="ECO:0000256" key="2">
    <source>
        <dbReference type="ARBA" id="ARBA00009347"/>
    </source>
</evidence>
<organism evidence="10 11">
    <name type="scientific">Candidatus Viadribacter manganicus</name>
    <dbReference type="NCBI Taxonomy" id="1759059"/>
    <lineage>
        <taxon>Bacteria</taxon>
        <taxon>Pseudomonadati</taxon>
        <taxon>Pseudomonadota</taxon>
        <taxon>Alphaproteobacteria</taxon>
        <taxon>Hyphomonadales</taxon>
        <taxon>Hyphomonadaceae</taxon>
        <taxon>Candidatus Viadribacter</taxon>
    </lineage>
</organism>
<evidence type="ECO:0000256" key="4">
    <source>
        <dbReference type="ARBA" id="ARBA00022827"/>
    </source>
</evidence>
<dbReference type="SUPFAM" id="SSF47203">
    <property type="entry name" value="Acyl-CoA dehydrogenase C-terminal domain-like"/>
    <property type="match status" value="1"/>
</dbReference>
<dbReference type="EMBL" id="CP013244">
    <property type="protein sequence ID" value="ANP47524.1"/>
    <property type="molecule type" value="Genomic_DNA"/>
</dbReference>
<evidence type="ECO:0000256" key="1">
    <source>
        <dbReference type="ARBA" id="ARBA00001974"/>
    </source>
</evidence>
<evidence type="ECO:0000313" key="10">
    <source>
        <dbReference type="EMBL" id="ANP47524.1"/>
    </source>
</evidence>
<dbReference type="CDD" id="cd00567">
    <property type="entry name" value="ACAD"/>
    <property type="match status" value="1"/>
</dbReference>
<dbReference type="GO" id="GO:0050660">
    <property type="term" value="F:flavin adenine dinucleotide binding"/>
    <property type="evidence" value="ECO:0007669"/>
    <property type="project" value="InterPro"/>
</dbReference>
<dbReference type="GO" id="GO:0003995">
    <property type="term" value="F:acyl-CoA dehydrogenase activity"/>
    <property type="evidence" value="ECO:0007669"/>
    <property type="project" value="TreeGrafter"/>
</dbReference>
<dbReference type="STRING" id="1759059.ATE48_17240"/>
<dbReference type="InterPro" id="IPR013786">
    <property type="entry name" value="AcylCoA_DH/ox_N"/>
</dbReference>
<keyword evidence="11" id="KW-1185">Reference proteome</keyword>
<dbReference type="AlphaFoldDB" id="A0A1B1ALU2"/>
<feature type="domain" description="Acyl-CoA dehydrogenase/oxidase C-terminal" evidence="7">
    <location>
        <begin position="238"/>
        <end position="368"/>
    </location>
</feature>
<dbReference type="PANTHER" id="PTHR43884:SF20">
    <property type="entry name" value="ACYL-COA DEHYDROGENASE FADE28"/>
    <property type="match status" value="1"/>
</dbReference>
<comment type="cofactor">
    <cofactor evidence="1 6">
        <name>FAD</name>
        <dbReference type="ChEBI" id="CHEBI:57692"/>
    </cofactor>
</comment>
<keyword evidence="3 6" id="KW-0285">Flavoprotein</keyword>
<comment type="similarity">
    <text evidence="2 6">Belongs to the acyl-CoA dehydrogenase family.</text>
</comment>
<accession>A0A1B1ALU2</accession>
<proteinExistence type="inferred from homology"/>
<evidence type="ECO:0000256" key="3">
    <source>
        <dbReference type="ARBA" id="ARBA00022630"/>
    </source>
</evidence>
<keyword evidence="4 6" id="KW-0274">FAD</keyword>
<feature type="domain" description="Acyl-CoA oxidase/dehydrogenase middle" evidence="8">
    <location>
        <begin position="121"/>
        <end position="214"/>
    </location>
</feature>
<reference evidence="10 11" key="1">
    <citation type="submission" date="2015-11" db="EMBL/GenBank/DDBJ databases">
        <title>Whole-Genome Sequence of Candidatus Oderbacter manganicum from the National Park Lower Oder Valley, Germany.</title>
        <authorList>
            <person name="Braun B."/>
            <person name="Liere K."/>
            <person name="Szewzyk U."/>
        </authorList>
    </citation>
    <scope>NUCLEOTIDE SEQUENCE [LARGE SCALE GENOMIC DNA]</scope>
    <source>
        <strain evidence="10 11">OTSz_A_272</strain>
    </source>
</reference>
<dbReference type="Gene3D" id="1.10.540.10">
    <property type="entry name" value="Acyl-CoA dehydrogenase/oxidase, N-terminal domain"/>
    <property type="match status" value="1"/>
</dbReference>
<evidence type="ECO:0000259" key="8">
    <source>
        <dbReference type="Pfam" id="PF02770"/>
    </source>
</evidence>
<dbReference type="RefSeq" id="WP_066773738.1">
    <property type="nucleotide sequence ID" value="NZ_CP013244.1"/>
</dbReference>
<evidence type="ECO:0000256" key="6">
    <source>
        <dbReference type="RuleBase" id="RU362125"/>
    </source>
</evidence>
<evidence type="ECO:0000259" key="7">
    <source>
        <dbReference type="Pfam" id="PF00441"/>
    </source>
</evidence>
<feature type="domain" description="Acyl-CoA dehydrogenase/oxidase N-terminal" evidence="9">
    <location>
        <begin position="6"/>
        <end position="117"/>
    </location>
</feature>
<dbReference type="Pfam" id="PF02770">
    <property type="entry name" value="Acyl-CoA_dh_M"/>
    <property type="match status" value="1"/>
</dbReference>
<keyword evidence="5 6" id="KW-0560">Oxidoreductase</keyword>
<evidence type="ECO:0000259" key="9">
    <source>
        <dbReference type="Pfam" id="PF02771"/>
    </source>
</evidence>
<gene>
    <name evidence="10" type="ORF">ATE48_17240</name>
</gene>
<dbReference type="InterPro" id="IPR009075">
    <property type="entry name" value="AcylCo_DH/oxidase_C"/>
</dbReference>
<dbReference type="KEGG" id="cbot:ATE48_17240"/>
<dbReference type="InParanoid" id="A0A1B1ALU2"/>
<dbReference type="Proteomes" id="UP000092498">
    <property type="component" value="Chromosome"/>
</dbReference>
<dbReference type="PANTHER" id="PTHR43884">
    <property type="entry name" value="ACYL-COA DEHYDROGENASE"/>
    <property type="match status" value="1"/>
</dbReference>
<dbReference type="InterPro" id="IPR009100">
    <property type="entry name" value="AcylCoA_DH/oxidase_NM_dom_sf"/>
</dbReference>
<dbReference type="InterPro" id="IPR037069">
    <property type="entry name" value="AcylCoA_DH/ox_N_sf"/>
</dbReference>
<dbReference type="Gene3D" id="2.40.110.10">
    <property type="entry name" value="Butyryl-CoA Dehydrogenase, subunit A, domain 2"/>
    <property type="match status" value="1"/>
</dbReference>